<keyword evidence="2" id="KW-1185">Reference proteome</keyword>
<proteinExistence type="predicted"/>
<dbReference type="AlphaFoldDB" id="A0A8H2VAU4"/>
<dbReference type="RefSeq" id="XP_041403902.1">
    <property type="nucleotide sequence ID" value="XM_041547968.1"/>
</dbReference>
<protein>
    <submittedName>
        <fullName evidence="1">Similar to Saccharomyces cerevisiae YHR083W SAM35 Essential component of the sorting and assembly machinery (SAM complex or TOB complex) of the mitochondrial outer membrane</fullName>
    </submittedName>
</protein>
<dbReference type="InterPro" id="IPR021211">
    <property type="entry name" value="SAM35"/>
</dbReference>
<reference evidence="1 2" key="1">
    <citation type="submission" date="2020-05" db="EMBL/GenBank/DDBJ databases">
        <authorList>
            <person name="Casaregola S."/>
            <person name="Devillers H."/>
            <person name="Grondin C."/>
        </authorList>
    </citation>
    <scope>NUCLEOTIDE SEQUENCE [LARGE SCALE GENOMIC DNA]</scope>
    <source>
        <strain evidence="1 2">CLIB 1767</strain>
    </source>
</reference>
<dbReference type="GeneID" id="64854972"/>
<dbReference type="EMBL" id="CAEFZW010000001">
    <property type="protein sequence ID" value="CAB4251863.1"/>
    <property type="molecule type" value="Genomic_DNA"/>
</dbReference>
<dbReference type="Pfam" id="PF10806">
    <property type="entry name" value="SAM35"/>
    <property type="match status" value="1"/>
</dbReference>
<gene>
    <name evidence="1" type="ORF">KABA2_01S00528</name>
</gene>
<dbReference type="Proteomes" id="UP000644660">
    <property type="component" value="Unassembled WGS sequence"/>
</dbReference>
<evidence type="ECO:0000313" key="2">
    <source>
        <dbReference type="Proteomes" id="UP000644660"/>
    </source>
</evidence>
<organism evidence="1 2">
    <name type="scientific">Maudiozyma barnettii</name>
    <dbReference type="NCBI Taxonomy" id="61262"/>
    <lineage>
        <taxon>Eukaryota</taxon>
        <taxon>Fungi</taxon>
        <taxon>Dikarya</taxon>
        <taxon>Ascomycota</taxon>
        <taxon>Saccharomycotina</taxon>
        <taxon>Saccharomycetes</taxon>
        <taxon>Saccharomycetales</taxon>
        <taxon>Saccharomycetaceae</taxon>
        <taxon>Maudiozyma</taxon>
    </lineage>
</organism>
<sequence>MSLAAIPIPGPIKNIFTTFPLTTYDPENIKDVALENELDRKTYVFENAKNDVTSQNSFTLLIKEKPITWKQSPVYICMDPIELFLQLSLCHKNEITLPLSHQNHEQKNTQSQKMMVVDRPNLPSLIVNNQMIYKDKLLSNLRLRFVGIQAQLAQLLDTDLYPFFENRPLTPNDLKRAKQTLLQFTKFVESNGYDENTLDYLDMKLTSYILTLLYSIKVSQDIKQFIKEKCPKLKIMAITTLKKLNPKLQPY</sequence>
<accession>A0A8H2VAU4</accession>
<comment type="caution">
    <text evidence="1">The sequence shown here is derived from an EMBL/GenBank/DDBJ whole genome shotgun (WGS) entry which is preliminary data.</text>
</comment>
<dbReference type="OrthoDB" id="198787at2759"/>
<name>A0A8H2VAU4_9SACH</name>
<evidence type="ECO:0000313" key="1">
    <source>
        <dbReference type="EMBL" id="CAB4251863.1"/>
    </source>
</evidence>